<comment type="caution">
    <text evidence="8">The sequence shown here is derived from an EMBL/GenBank/DDBJ whole genome shotgun (WGS) entry which is preliminary data.</text>
</comment>
<organism evidence="8 9">
    <name type="scientific">Ambrosia artemisiifolia</name>
    <name type="common">Common ragweed</name>
    <dbReference type="NCBI Taxonomy" id="4212"/>
    <lineage>
        <taxon>Eukaryota</taxon>
        <taxon>Viridiplantae</taxon>
        <taxon>Streptophyta</taxon>
        <taxon>Embryophyta</taxon>
        <taxon>Tracheophyta</taxon>
        <taxon>Spermatophyta</taxon>
        <taxon>Magnoliopsida</taxon>
        <taxon>eudicotyledons</taxon>
        <taxon>Gunneridae</taxon>
        <taxon>Pentapetalae</taxon>
        <taxon>asterids</taxon>
        <taxon>campanulids</taxon>
        <taxon>Asterales</taxon>
        <taxon>Asteraceae</taxon>
        <taxon>Asteroideae</taxon>
        <taxon>Heliantheae alliance</taxon>
        <taxon>Heliantheae</taxon>
        <taxon>Ambrosia</taxon>
    </lineage>
</organism>
<dbReference type="InterPro" id="IPR006121">
    <property type="entry name" value="HMA_dom"/>
</dbReference>
<dbReference type="AlphaFoldDB" id="A0AAD5C4L6"/>
<evidence type="ECO:0000256" key="5">
    <source>
        <dbReference type="ARBA" id="ARBA00024045"/>
    </source>
</evidence>
<dbReference type="PANTHER" id="PTHR45868">
    <property type="entry name" value="HEAVY METAL-ASSOCIATED ISOPRENYLATED PLANT PROTEIN 33-RELATED"/>
    <property type="match status" value="1"/>
</dbReference>
<dbReference type="SUPFAM" id="SSF55008">
    <property type="entry name" value="HMA, heavy metal-associated domain"/>
    <property type="match status" value="1"/>
</dbReference>
<feature type="domain" description="HMA" evidence="7">
    <location>
        <begin position="9"/>
        <end position="72"/>
    </location>
</feature>
<feature type="non-terminal residue" evidence="8">
    <location>
        <position position="1"/>
    </location>
</feature>
<dbReference type="Gene3D" id="3.30.70.100">
    <property type="match status" value="1"/>
</dbReference>
<dbReference type="GO" id="GO:0046872">
    <property type="term" value="F:metal ion binding"/>
    <property type="evidence" value="ECO:0007669"/>
    <property type="project" value="UniProtKB-KW"/>
</dbReference>
<protein>
    <recommendedName>
        <fullName evidence="7">HMA domain-containing protein</fullName>
    </recommendedName>
</protein>
<evidence type="ECO:0000256" key="4">
    <source>
        <dbReference type="ARBA" id="ARBA00023289"/>
    </source>
</evidence>
<accession>A0AAD5C4L6</accession>
<dbReference type="FunFam" id="3.30.70.100:FF:000008">
    <property type="entry name" value="Copper transport protein ATOX1"/>
    <property type="match status" value="1"/>
</dbReference>
<dbReference type="PROSITE" id="PS50846">
    <property type="entry name" value="HMA_2"/>
    <property type="match status" value="1"/>
</dbReference>
<keyword evidence="3" id="KW-0479">Metal-binding</keyword>
<gene>
    <name evidence="8" type="ORF">M8C21_009405</name>
</gene>
<dbReference type="CDD" id="cd00371">
    <property type="entry name" value="HMA"/>
    <property type="match status" value="1"/>
</dbReference>
<reference evidence="8" key="1">
    <citation type="submission" date="2022-06" db="EMBL/GenBank/DDBJ databases">
        <title>Uncovering the hologenomic basis of an extraordinary plant invasion.</title>
        <authorList>
            <person name="Bieker V.C."/>
            <person name="Martin M.D."/>
            <person name="Gilbert T."/>
            <person name="Hodgins K."/>
            <person name="Battlay P."/>
            <person name="Petersen B."/>
            <person name="Wilson J."/>
        </authorList>
    </citation>
    <scope>NUCLEOTIDE SEQUENCE</scope>
    <source>
        <strain evidence="8">AA19_3_7</strain>
        <tissue evidence="8">Leaf</tissue>
    </source>
</reference>
<dbReference type="PANTHER" id="PTHR45868:SF97">
    <property type="entry name" value="HEAVY METAL-ASSOCIATED DOMAIN, HMA, HEAVY METAL-ASSOCIATED DOMAIN SUPERFAMILY"/>
    <property type="match status" value="1"/>
</dbReference>
<feature type="region of interest" description="Disordered" evidence="6">
    <location>
        <begin position="79"/>
        <end position="106"/>
    </location>
</feature>
<evidence type="ECO:0000313" key="8">
    <source>
        <dbReference type="EMBL" id="KAI7735271.1"/>
    </source>
</evidence>
<keyword evidence="9" id="KW-1185">Reference proteome</keyword>
<evidence type="ECO:0000256" key="6">
    <source>
        <dbReference type="SAM" id="MobiDB-lite"/>
    </source>
</evidence>
<sequence>MSKEEFVKIQTHTLKVNIHCDGCKRKVKKILQKIDGVYKISIDPEQSKVIVSGVVDPDTLIKKLGKSGKLATVWGASKQVQQMQMPPPQQMKGGAPPNGGNGGNGN</sequence>
<dbReference type="GO" id="GO:0016020">
    <property type="term" value="C:membrane"/>
    <property type="evidence" value="ECO:0007669"/>
    <property type="project" value="UniProtKB-SubCell"/>
</dbReference>
<comment type="subcellular location">
    <subcellularLocation>
        <location evidence="1">Membrane</location>
        <topology evidence="1">Peripheral membrane protein</topology>
    </subcellularLocation>
</comment>
<dbReference type="GO" id="GO:0009626">
    <property type="term" value="P:plant-type hypersensitive response"/>
    <property type="evidence" value="ECO:0007669"/>
    <property type="project" value="UniProtKB-KW"/>
</dbReference>
<evidence type="ECO:0000256" key="1">
    <source>
        <dbReference type="ARBA" id="ARBA00004170"/>
    </source>
</evidence>
<proteinExistence type="inferred from homology"/>
<evidence type="ECO:0000259" key="7">
    <source>
        <dbReference type="PROSITE" id="PS50846"/>
    </source>
</evidence>
<evidence type="ECO:0000256" key="3">
    <source>
        <dbReference type="ARBA" id="ARBA00022723"/>
    </source>
</evidence>
<dbReference type="Pfam" id="PF00403">
    <property type="entry name" value="HMA"/>
    <property type="match status" value="1"/>
</dbReference>
<keyword evidence="4" id="KW-0449">Lipoprotein</keyword>
<name>A0AAD5C4L6_AMBAR</name>
<dbReference type="EMBL" id="JAMZMK010009520">
    <property type="protein sequence ID" value="KAI7735271.1"/>
    <property type="molecule type" value="Genomic_DNA"/>
</dbReference>
<keyword evidence="2" id="KW-0488">Methylation</keyword>
<comment type="similarity">
    <text evidence="5">Belongs to the HIPP family.</text>
</comment>
<dbReference type="Proteomes" id="UP001206925">
    <property type="component" value="Unassembled WGS sequence"/>
</dbReference>
<evidence type="ECO:0000313" key="9">
    <source>
        <dbReference type="Proteomes" id="UP001206925"/>
    </source>
</evidence>
<evidence type="ECO:0000256" key="2">
    <source>
        <dbReference type="ARBA" id="ARBA00022481"/>
    </source>
</evidence>
<keyword evidence="4" id="KW-0636">Prenylation</keyword>
<dbReference type="InterPro" id="IPR036163">
    <property type="entry name" value="HMA_dom_sf"/>
</dbReference>
<feature type="compositionally biased region" description="Gly residues" evidence="6">
    <location>
        <begin position="96"/>
        <end position="106"/>
    </location>
</feature>